<gene>
    <name evidence="2" type="ORF">HHL27_16975</name>
</gene>
<proteinExistence type="predicted"/>
<name>A0A7Y0BSZ8_9SPHN</name>
<feature type="transmembrane region" description="Helical" evidence="1">
    <location>
        <begin position="378"/>
        <end position="402"/>
    </location>
</feature>
<evidence type="ECO:0000313" key="2">
    <source>
        <dbReference type="EMBL" id="NML95371.1"/>
    </source>
</evidence>
<dbReference type="EMBL" id="JABBGM010000009">
    <property type="protein sequence ID" value="NML95371.1"/>
    <property type="molecule type" value="Genomic_DNA"/>
</dbReference>
<reference evidence="2 3" key="1">
    <citation type="submission" date="2020-04" db="EMBL/GenBank/DDBJ databases">
        <title>Novosphingobium sp. TW-4 isolated from soil.</title>
        <authorList>
            <person name="Dahal R.H."/>
            <person name="Chaudhary D.K."/>
        </authorList>
    </citation>
    <scope>NUCLEOTIDE SEQUENCE [LARGE SCALE GENOMIC DNA]</scope>
    <source>
        <strain evidence="2 3">TW-4</strain>
    </source>
</reference>
<dbReference type="Proteomes" id="UP000583556">
    <property type="component" value="Unassembled WGS sequence"/>
</dbReference>
<accession>A0A7Y0BSZ8</accession>
<dbReference type="RefSeq" id="WP_169494578.1">
    <property type="nucleotide sequence ID" value="NZ_JABBGM010000009.1"/>
</dbReference>
<evidence type="ECO:0000313" key="3">
    <source>
        <dbReference type="Proteomes" id="UP000583556"/>
    </source>
</evidence>
<keyword evidence="3" id="KW-1185">Reference proteome</keyword>
<feature type="transmembrane region" description="Helical" evidence="1">
    <location>
        <begin position="51"/>
        <end position="69"/>
    </location>
</feature>
<protein>
    <recommendedName>
        <fullName evidence="4">O-antigen ligase</fullName>
    </recommendedName>
</protein>
<feature type="transmembrane region" description="Helical" evidence="1">
    <location>
        <begin position="198"/>
        <end position="217"/>
    </location>
</feature>
<keyword evidence="1" id="KW-0812">Transmembrane</keyword>
<dbReference type="AlphaFoldDB" id="A0A7Y0BSZ8"/>
<feature type="transmembrane region" description="Helical" evidence="1">
    <location>
        <begin position="408"/>
        <end position="425"/>
    </location>
</feature>
<sequence>MTSEARLRTPYIPVGLAARKRDAAALFAAFVVLVFSMVFDFKADSSKGLGALPLVFFGIYVAAFAYLFVVDTTRRYAMPGLMPFLLAVTVFVAVGSVSGLLNGQQPSDLGRIALPAVLYMATAYATTRVVMTCDPAALRRLLAVAALAYVISGFVVQRLVNGPIDFETVRFQILGGATIPAIGYLECMALFGLTLTEIGAMGSAFVLLFLSITRTYLMSAAVQLAPLAAGANRLIGPRLIAAIVVVSIFGVGFLVYGGEGVTRWTDRLYTQRTSSGEDYTLYTRQSEWDFMIKHFEETTQTLVSGNGFAAVTTYYYPREVGGGSENSIGFGHSQHLSLLFIAGIAGGGTLLAVQFWQFFNAIMLLIRLARSKFDGSDLLFLAAWGSSIIIGCIVANFFSSIFNSRGWSLWYGVGTGLFIGARARYLRELGMGLVHVVSTPGPVEPARGASRPNVPPAVARRRASLAQLQHSPNR</sequence>
<evidence type="ECO:0008006" key="4">
    <source>
        <dbReference type="Google" id="ProtNLM"/>
    </source>
</evidence>
<evidence type="ECO:0000256" key="1">
    <source>
        <dbReference type="SAM" id="Phobius"/>
    </source>
</evidence>
<feature type="transmembrane region" description="Helical" evidence="1">
    <location>
        <begin position="21"/>
        <end position="39"/>
    </location>
</feature>
<keyword evidence="1" id="KW-1133">Transmembrane helix</keyword>
<feature type="transmembrane region" description="Helical" evidence="1">
    <location>
        <begin position="338"/>
        <end position="366"/>
    </location>
</feature>
<organism evidence="2 3">
    <name type="scientific">Novosphingobium olei</name>
    <dbReference type="NCBI Taxonomy" id="2728851"/>
    <lineage>
        <taxon>Bacteria</taxon>
        <taxon>Pseudomonadati</taxon>
        <taxon>Pseudomonadota</taxon>
        <taxon>Alphaproteobacteria</taxon>
        <taxon>Sphingomonadales</taxon>
        <taxon>Sphingomonadaceae</taxon>
        <taxon>Novosphingobium</taxon>
    </lineage>
</organism>
<keyword evidence="1" id="KW-0472">Membrane</keyword>
<feature type="transmembrane region" description="Helical" evidence="1">
    <location>
        <begin position="112"/>
        <end position="130"/>
    </location>
</feature>
<feature type="transmembrane region" description="Helical" evidence="1">
    <location>
        <begin position="142"/>
        <end position="160"/>
    </location>
</feature>
<feature type="transmembrane region" description="Helical" evidence="1">
    <location>
        <begin position="81"/>
        <end position="100"/>
    </location>
</feature>
<comment type="caution">
    <text evidence="2">The sequence shown here is derived from an EMBL/GenBank/DDBJ whole genome shotgun (WGS) entry which is preliminary data.</text>
</comment>
<feature type="transmembrane region" description="Helical" evidence="1">
    <location>
        <begin position="238"/>
        <end position="258"/>
    </location>
</feature>